<evidence type="ECO:0000256" key="1">
    <source>
        <dbReference type="ARBA" id="ARBA00004141"/>
    </source>
</evidence>
<dbReference type="GO" id="GO:0046961">
    <property type="term" value="F:proton-transporting ATPase activity, rotational mechanism"/>
    <property type="evidence" value="ECO:0007669"/>
    <property type="project" value="InterPro"/>
</dbReference>
<feature type="transmembrane region" description="Helical" evidence="9">
    <location>
        <begin position="773"/>
        <end position="794"/>
    </location>
</feature>
<comment type="function">
    <text evidence="9">Essential component of the vacuolar proton pump (V-ATPase), a multimeric enzyme that catalyzes the translocation of protons across the membranes. Required for assembly and activity of the V-ATPase.</text>
</comment>
<feature type="transmembrane region" description="Helical" evidence="9">
    <location>
        <begin position="453"/>
        <end position="470"/>
    </location>
</feature>
<sequence length="835" mass="93401">MKLFRSEEMQLMQLMMPAESAHDTVEALGEVGLLQFKDLNKDKSAFQRTFANQVKRCDDMARKLRFFTDQVEKSGLITGSRLGADREYEFDELEGRLEELERELLEVNGNAERLARSFSELVELQLVLEKASSFFDDAQTRASSATFQTQPADAGGSDIGAPLLAEGAPEPKSMRLGFVAGTIGEDKLHAFERLLFRATRGNMFLKFASVGTVVDPTTTEKVEKAVFVVFFAGERARSKILKICEAFSANRYPFPEEPSRQRQMNAEVTARLRELQTTIEAGERHRDNVLQAIGASLEAWVSQVKREKAVYHVLNMCSVDVTRKVLVAEAWVPVSAKARVQEALREAAHTTSASVGTIFQPLATYEMPPTYFPTTKVTSCFQTIVDAYGIARYREANPAIFTVVTFPFLFAVMFGDVGHGFLMLLFSLYLVLNEKALGRVVLNEMVDMCFGGRYCLLLMSIFSIYTGLIYNEMFSVPTTVFGSGHWVCPTNAEIKSRVQMAFNPELCPEAYGDGLAMSPSQPYPFGIDPTWHGTRTELQFLNSVKMKLSILLGVIQMNGGILLSFFNMRYFRDQLSIYCEFIPQMVFLNGLFGYLCILIVSKWISGSTADLYHVMIYMFLSPGTGGLACLDASGNYGCKENIMFTGQGPLQVLLVVAALIAVPIMLLPKPLVLQKRFKARAAQLEEYGRVSPHDEDEESGALRMAPPAAAHEEEFDFSEVIVHQMIHTIEFVLGAVSNTASYLRLWALSLAHSQLSAVFYDRVLMTALKFNSWPAVFIGFFVFACATLGVLMVMESLSAFLHALRLHWVEFQNKFYHGDGVQFKPFTFLSSDLEL</sequence>
<name>A0AAV1IL89_9CHLO</name>
<keyword evidence="7 9" id="KW-0406">Ion transport</keyword>
<dbReference type="EMBL" id="CAUYUE010000018">
    <property type="protein sequence ID" value="CAK0787884.1"/>
    <property type="molecule type" value="Genomic_DNA"/>
</dbReference>
<dbReference type="Pfam" id="PF01496">
    <property type="entry name" value="V_ATPase_I"/>
    <property type="match status" value="1"/>
</dbReference>
<dbReference type="PANTHER" id="PTHR11629:SF63">
    <property type="entry name" value="V-TYPE PROTON ATPASE SUBUNIT A"/>
    <property type="match status" value="1"/>
</dbReference>
<keyword evidence="4 9" id="KW-0812">Transmembrane</keyword>
<evidence type="ECO:0000256" key="10">
    <source>
        <dbReference type="SAM" id="Coils"/>
    </source>
</evidence>
<evidence type="ECO:0000256" key="2">
    <source>
        <dbReference type="ARBA" id="ARBA00009904"/>
    </source>
</evidence>
<gene>
    <name evidence="11" type="ORF">CVIRNUC_011106</name>
</gene>
<dbReference type="GO" id="GO:0000220">
    <property type="term" value="C:vacuolar proton-transporting V-type ATPase, V0 domain"/>
    <property type="evidence" value="ECO:0007669"/>
    <property type="project" value="InterPro"/>
</dbReference>
<evidence type="ECO:0000256" key="3">
    <source>
        <dbReference type="ARBA" id="ARBA00022448"/>
    </source>
</evidence>
<feature type="coiled-coil region" evidence="10">
    <location>
        <begin position="83"/>
        <end position="117"/>
    </location>
</feature>
<keyword evidence="8 9" id="KW-0472">Membrane</keyword>
<evidence type="ECO:0000256" key="8">
    <source>
        <dbReference type="ARBA" id="ARBA00023136"/>
    </source>
</evidence>
<feature type="transmembrane region" description="Helical" evidence="9">
    <location>
        <begin position="650"/>
        <end position="668"/>
    </location>
</feature>
<comment type="caution">
    <text evidence="11">The sequence shown here is derived from an EMBL/GenBank/DDBJ whole genome shotgun (WGS) entry which is preliminary data.</text>
</comment>
<feature type="transmembrane region" description="Helical" evidence="9">
    <location>
        <begin position="408"/>
        <end position="432"/>
    </location>
</feature>
<protein>
    <recommendedName>
        <fullName evidence="9">V-type proton ATPase subunit a</fullName>
    </recommendedName>
</protein>
<keyword evidence="12" id="KW-1185">Reference proteome</keyword>
<dbReference type="PIRSF" id="PIRSF001293">
    <property type="entry name" value="ATP6V0A1"/>
    <property type="match status" value="1"/>
</dbReference>
<evidence type="ECO:0000256" key="6">
    <source>
        <dbReference type="ARBA" id="ARBA00022989"/>
    </source>
</evidence>
<evidence type="ECO:0000256" key="4">
    <source>
        <dbReference type="ARBA" id="ARBA00022692"/>
    </source>
</evidence>
<comment type="similarity">
    <text evidence="2 9">Belongs to the V-ATPase 116 kDa subunit family.</text>
</comment>
<dbReference type="GO" id="GO:0007035">
    <property type="term" value="P:vacuolar acidification"/>
    <property type="evidence" value="ECO:0007669"/>
    <property type="project" value="TreeGrafter"/>
</dbReference>
<dbReference type="InterPro" id="IPR002490">
    <property type="entry name" value="V-ATPase_116kDa_su"/>
</dbReference>
<proteinExistence type="inferred from homology"/>
<evidence type="ECO:0000256" key="7">
    <source>
        <dbReference type="ARBA" id="ARBA00023065"/>
    </source>
</evidence>
<dbReference type="PANTHER" id="PTHR11629">
    <property type="entry name" value="VACUOLAR PROTON ATPASES"/>
    <property type="match status" value="1"/>
</dbReference>
<dbReference type="InterPro" id="IPR026028">
    <property type="entry name" value="V-type_ATPase_116kDa_su_euka"/>
</dbReference>
<evidence type="ECO:0000256" key="9">
    <source>
        <dbReference type="RuleBase" id="RU361189"/>
    </source>
</evidence>
<keyword evidence="3 9" id="KW-0813">Transport</keyword>
<dbReference type="AlphaFoldDB" id="A0AAV1IL89"/>
<keyword evidence="10" id="KW-0175">Coiled coil</keyword>
<feature type="transmembrane region" description="Helical" evidence="9">
    <location>
        <begin position="586"/>
        <end position="605"/>
    </location>
</feature>
<evidence type="ECO:0000256" key="5">
    <source>
        <dbReference type="ARBA" id="ARBA00022781"/>
    </source>
</evidence>
<reference evidence="11 12" key="1">
    <citation type="submission" date="2023-10" db="EMBL/GenBank/DDBJ databases">
        <authorList>
            <person name="Maclean D."/>
            <person name="Macfadyen A."/>
        </authorList>
    </citation>
    <scope>NUCLEOTIDE SEQUENCE [LARGE SCALE GENOMIC DNA]</scope>
</reference>
<keyword evidence="6 9" id="KW-1133">Transmembrane helix</keyword>
<accession>A0AAV1IL89</accession>
<evidence type="ECO:0000313" key="11">
    <source>
        <dbReference type="EMBL" id="CAK0787884.1"/>
    </source>
</evidence>
<dbReference type="Proteomes" id="UP001314263">
    <property type="component" value="Unassembled WGS sequence"/>
</dbReference>
<comment type="subcellular location">
    <subcellularLocation>
        <location evidence="1">Membrane</location>
        <topology evidence="1">Multi-pass membrane protein</topology>
    </subcellularLocation>
</comment>
<keyword evidence="5 9" id="KW-0375">Hydrogen ion transport</keyword>
<dbReference type="GO" id="GO:0051117">
    <property type="term" value="F:ATPase binding"/>
    <property type="evidence" value="ECO:0007669"/>
    <property type="project" value="TreeGrafter"/>
</dbReference>
<organism evidence="11 12">
    <name type="scientific">Coccomyxa viridis</name>
    <dbReference type="NCBI Taxonomy" id="1274662"/>
    <lineage>
        <taxon>Eukaryota</taxon>
        <taxon>Viridiplantae</taxon>
        <taxon>Chlorophyta</taxon>
        <taxon>core chlorophytes</taxon>
        <taxon>Trebouxiophyceae</taxon>
        <taxon>Trebouxiophyceae incertae sedis</taxon>
        <taxon>Coccomyxaceae</taxon>
        <taxon>Coccomyxa</taxon>
    </lineage>
</organism>
<feature type="transmembrane region" description="Helical" evidence="9">
    <location>
        <begin position="548"/>
        <end position="566"/>
    </location>
</feature>
<evidence type="ECO:0000313" key="12">
    <source>
        <dbReference type="Proteomes" id="UP001314263"/>
    </source>
</evidence>